<evidence type="ECO:0000259" key="2">
    <source>
        <dbReference type="Pfam" id="PF13399"/>
    </source>
</evidence>
<dbReference type="Pfam" id="PF13399">
    <property type="entry name" value="LytR_C"/>
    <property type="match status" value="1"/>
</dbReference>
<keyword evidence="1" id="KW-1133">Transmembrane helix</keyword>
<dbReference type="InterPro" id="IPR027381">
    <property type="entry name" value="LytR/CpsA/Psr_C"/>
</dbReference>
<dbReference type="Proteomes" id="UP000229401">
    <property type="component" value="Unassembled WGS sequence"/>
</dbReference>
<proteinExistence type="predicted"/>
<keyword evidence="1" id="KW-0472">Membrane</keyword>
<feature type="transmembrane region" description="Helical" evidence="1">
    <location>
        <begin position="345"/>
        <end position="362"/>
    </location>
</feature>
<comment type="caution">
    <text evidence="3">The sequence shown here is derived from an EMBL/GenBank/DDBJ whole genome shotgun (WGS) entry which is preliminary data.</text>
</comment>
<evidence type="ECO:0000256" key="1">
    <source>
        <dbReference type="SAM" id="Phobius"/>
    </source>
</evidence>
<accession>A0A2M7QIP7</accession>
<dbReference type="Gene3D" id="3.30.70.2390">
    <property type="match status" value="1"/>
</dbReference>
<feature type="domain" description="LytR/CpsA/Psr regulator C-terminal" evidence="2">
    <location>
        <begin position="403"/>
        <end position="492"/>
    </location>
</feature>
<evidence type="ECO:0000313" key="3">
    <source>
        <dbReference type="EMBL" id="PIY71750.1"/>
    </source>
</evidence>
<organism evidence="3 4">
    <name type="scientific">Candidatus Roizmanbacteria bacterium CG_4_10_14_0_8_um_filter_33_9</name>
    <dbReference type="NCBI Taxonomy" id="1974826"/>
    <lineage>
        <taxon>Bacteria</taxon>
        <taxon>Candidatus Roizmaniibacteriota</taxon>
    </lineage>
</organism>
<dbReference type="EMBL" id="PFLI01000153">
    <property type="protein sequence ID" value="PIY71750.1"/>
    <property type="molecule type" value="Genomic_DNA"/>
</dbReference>
<gene>
    <name evidence="3" type="ORF">COY87_04535</name>
</gene>
<reference evidence="4" key="1">
    <citation type="submission" date="2017-09" db="EMBL/GenBank/DDBJ databases">
        <title>Depth-based differentiation of microbial function through sediment-hosted aquifers and enrichment of novel symbionts in the deep terrestrial subsurface.</title>
        <authorList>
            <person name="Probst A.J."/>
            <person name="Ladd B."/>
            <person name="Jarett J.K."/>
            <person name="Geller-Mcgrath D.E."/>
            <person name="Sieber C.M.K."/>
            <person name="Emerson J.B."/>
            <person name="Anantharaman K."/>
            <person name="Thomas B.C."/>
            <person name="Malmstrom R."/>
            <person name="Stieglmeier M."/>
            <person name="Klingl A."/>
            <person name="Woyke T."/>
            <person name="Ryan C.M."/>
            <person name="Banfield J.F."/>
        </authorList>
    </citation>
    <scope>NUCLEOTIDE SEQUENCE [LARGE SCALE GENOMIC DNA]</scope>
</reference>
<dbReference type="AlphaFoldDB" id="A0A2M7QIP7"/>
<sequence length="493" mass="56655">MLFLYIDQNQIKLFHVKKSLLGQYSIGFYQKKFQVDLLKNGKVINSDVLASAMKEIAANVPSVDHSRDKEVTLILPQNSFNFLRTEVPSDVSLSAILSFIKDKIKSSFPSSPETASDYFFVEDNNKKFISLYSIDLAFIETLQNSLGLLDYRLINIYPDTLSYYKLFEKTLRKGKVEHIIYGLYEKEMFGAYVYNSYGLQSQDKIEIKLNEKKDFKLTLKEKADEFEKKNQKINRFILSGIKADTVRQDLFTKEVGMWTNPLKRIVPQFYSDYTKLLIMPNGKLFPLLEFDVCLGAFIFSIENKYFSLLKKQPILKQTHTNPSLFRSKPHSTFPKVHVSFLRKEIILFIVSFGFSFLLFQLISQGTFSKGIKIFTPKKVVQPISPTIVPPTPTPTIPIQKESYKIKVLNGSGTKGKASEVKDILKENKYQDILTGNADNFDYVTTEINIKKSKDEIRNYLLKELSDYVQKPKVGNLEETESADVIIIVGTDFK</sequence>
<evidence type="ECO:0000313" key="4">
    <source>
        <dbReference type="Proteomes" id="UP000229401"/>
    </source>
</evidence>
<keyword evidence="1" id="KW-0812">Transmembrane</keyword>
<name>A0A2M7QIP7_9BACT</name>
<protein>
    <recommendedName>
        <fullName evidence="2">LytR/CpsA/Psr regulator C-terminal domain-containing protein</fullName>
    </recommendedName>
</protein>